<accession>A0A329QYB3</accession>
<dbReference type="Gene3D" id="3.40.50.620">
    <property type="entry name" value="HUPs"/>
    <property type="match status" value="1"/>
</dbReference>
<dbReference type="PANTHER" id="PTHR43153">
    <property type="entry name" value="ELECTRON TRANSFER FLAVOPROTEIN ALPHA"/>
    <property type="match status" value="1"/>
</dbReference>
<name>A0A329QYB3_9ACTN</name>
<evidence type="ECO:0000259" key="5">
    <source>
        <dbReference type="SMART" id="SM00893"/>
    </source>
</evidence>
<comment type="function">
    <text evidence="3">The electron transfer flavoprotein serves as a specific electron acceptor for other dehydrogenases. It transfers the electrons to the main respiratory chain via ETF-ubiquinone oxidoreductase (ETF dehydrogenase).</text>
</comment>
<dbReference type="PANTHER" id="PTHR43153:SF1">
    <property type="entry name" value="ELECTRON TRANSFER FLAVOPROTEIN SUBUNIT ALPHA, MITOCHONDRIAL"/>
    <property type="match status" value="1"/>
</dbReference>
<dbReference type="GO" id="GO:0033539">
    <property type="term" value="P:fatty acid beta-oxidation using acyl-CoA dehydrogenase"/>
    <property type="evidence" value="ECO:0007669"/>
    <property type="project" value="TreeGrafter"/>
</dbReference>
<evidence type="ECO:0000313" key="7">
    <source>
        <dbReference type="Proteomes" id="UP000250462"/>
    </source>
</evidence>
<sequence length="333" mass="34475">MHALVMIELDGDGVSASSRETLTLAHRLAGELGEAVEAVVFGDGGRAAESGGLAVSRLHQLDHPMLATYSPELWGESLHQLIARLQPSIVLGPGSDRGLEVMAQAAARADAPLVANCTTISLDRRANGDPPTWTLTRARQGGLLLEDAAVTAPTTFASTAAGAVEAASLGSLREVPVESFTPELDGVVHTQLVDETTQDSGVTLATARIVVSGGRGVGSAEGFEPLEELAKLTGGAVGCSRVATNNGWRPHSDQVGQTGTKISPDLYIACGISGATQHWVGCMNSKAILAINTDPEAPLLTRATYGVIGDVGEVVPAIVDEIHRRTLGNRQSA</sequence>
<dbReference type="AlphaFoldDB" id="A0A329QYB3"/>
<feature type="binding site" evidence="4">
    <location>
        <begin position="271"/>
        <end position="278"/>
    </location>
    <ligand>
        <name>FAD</name>
        <dbReference type="ChEBI" id="CHEBI:57692"/>
    </ligand>
</feature>
<dbReference type="Pfam" id="PF01012">
    <property type="entry name" value="ETF"/>
    <property type="match status" value="1"/>
</dbReference>
<comment type="caution">
    <text evidence="6">The sequence shown here is derived from an EMBL/GenBank/DDBJ whole genome shotgun (WGS) entry which is preliminary data.</text>
</comment>
<keyword evidence="4" id="KW-0274">FAD</keyword>
<evidence type="ECO:0000256" key="1">
    <source>
        <dbReference type="ARBA" id="ARBA00005817"/>
    </source>
</evidence>
<comment type="similarity">
    <text evidence="1">Belongs to the ETF alpha-subunit/FixB family.</text>
</comment>
<reference evidence="6 7" key="1">
    <citation type="submission" date="2018-06" db="EMBL/GenBank/DDBJ databases">
        <title>Phytoactinopolyspora halophila sp. nov., a novel halophilic actinomycete isolated from a saline soil in China.</title>
        <authorList>
            <person name="Tang S.-K."/>
        </authorList>
    </citation>
    <scope>NUCLEOTIDE SEQUENCE [LARGE SCALE GENOMIC DNA]</scope>
    <source>
        <strain evidence="6 7">YIM 96934</strain>
    </source>
</reference>
<proteinExistence type="inferred from homology"/>
<keyword evidence="4" id="KW-0285">Flavoprotein</keyword>
<protein>
    <submittedName>
        <fullName evidence="6">Electron transfer flavoprotein subunit alpha/FixB family protein</fullName>
    </submittedName>
</protein>
<evidence type="ECO:0000313" key="6">
    <source>
        <dbReference type="EMBL" id="RAW17370.1"/>
    </source>
</evidence>
<organism evidence="6 7">
    <name type="scientific">Phytoactinopolyspora halophila</name>
    <dbReference type="NCBI Taxonomy" id="1981511"/>
    <lineage>
        <taxon>Bacteria</taxon>
        <taxon>Bacillati</taxon>
        <taxon>Actinomycetota</taxon>
        <taxon>Actinomycetes</taxon>
        <taxon>Jiangellales</taxon>
        <taxon>Jiangellaceae</taxon>
        <taxon>Phytoactinopolyspora</taxon>
    </lineage>
</organism>
<comment type="cofactor">
    <cofactor evidence="4">
        <name>FAD</name>
        <dbReference type="ChEBI" id="CHEBI:57692"/>
    </cofactor>
    <text evidence="4">Binds 1 FAD per dimer.</text>
</comment>
<evidence type="ECO:0000256" key="2">
    <source>
        <dbReference type="ARBA" id="ARBA00011355"/>
    </source>
</evidence>
<dbReference type="OrthoDB" id="9770286at2"/>
<dbReference type="InterPro" id="IPR014730">
    <property type="entry name" value="ETF_a/b_N"/>
</dbReference>
<dbReference type="SMART" id="SM00893">
    <property type="entry name" value="ETF"/>
    <property type="match status" value="1"/>
</dbReference>
<dbReference type="GO" id="GO:0009055">
    <property type="term" value="F:electron transfer activity"/>
    <property type="evidence" value="ECO:0007669"/>
    <property type="project" value="InterPro"/>
</dbReference>
<dbReference type="Pfam" id="PF00766">
    <property type="entry name" value="ETF_alpha"/>
    <property type="match status" value="1"/>
</dbReference>
<keyword evidence="7" id="KW-1185">Reference proteome</keyword>
<evidence type="ECO:0000256" key="3">
    <source>
        <dbReference type="ARBA" id="ARBA00025649"/>
    </source>
</evidence>
<gene>
    <name evidence="6" type="ORF">DPM12_04895</name>
</gene>
<dbReference type="EMBL" id="QMIG01000003">
    <property type="protein sequence ID" value="RAW17370.1"/>
    <property type="molecule type" value="Genomic_DNA"/>
</dbReference>
<feature type="binding site" evidence="4">
    <location>
        <begin position="240"/>
        <end position="241"/>
    </location>
    <ligand>
        <name>FAD</name>
        <dbReference type="ChEBI" id="CHEBI:57692"/>
    </ligand>
</feature>
<dbReference type="Proteomes" id="UP000250462">
    <property type="component" value="Unassembled WGS sequence"/>
</dbReference>
<dbReference type="RefSeq" id="WP_112257189.1">
    <property type="nucleotide sequence ID" value="NZ_QMIG01000003.1"/>
</dbReference>
<dbReference type="InterPro" id="IPR014729">
    <property type="entry name" value="Rossmann-like_a/b/a_fold"/>
</dbReference>
<comment type="subunit">
    <text evidence="2">Heterodimer of an alpha and a beta subunit.</text>
</comment>
<dbReference type="PIRSF" id="PIRSF000089">
    <property type="entry name" value="Electra_flavoP_a"/>
    <property type="match status" value="1"/>
</dbReference>
<feature type="domain" description="Electron transfer flavoprotein alpha/beta-subunit N-terminal" evidence="5">
    <location>
        <begin position="3"/>
        <end position="189"/>
    </location>
</feature>
<dbReference type="InterPro" id="IPR014731">
    <property type="entry name" value="ETF_asu_C"/>
</dbReference>
<dbReference type="InterPro" id="IPR001308">
    <property type="entry name" value="ETF_a/FixB"/>
</dbReference>
<dbReference type="GO" id="GO:0050660">
    <property type="term" value="F:flavin adenine dinucleotide binding"/>
    <property type="evidence" value="ECO:0007669"/>
    <property type="project" value="InterPro"/>
</dbReference>
<evidence type="ECO:0000256" key="4">
    <source>
        <dbReference type="PIRSR" id="PIRSR000089-1"/>
    </source>
</evidence>
<dbReference type="SUPFAM" id="SSF52467">
    <property type="entry name" value="DHS-like NAD/FAD-binding domain"/>
    <property type="match status" value="1"/>
</dbReference>
<feature type="binding site" evidence="4">
    <location>
        <begin position="254"/>
        <end position="258"/>
    </location>
    <ligand>
        <name>FAD</name>
        <dbReference type="ChEBI" id="CHEBI:57692"/>
    </ligand>
</feature>
<feature type="binding site" evidence="4">
    <location>
        <position position="215"/>
    </location>
    <ligand>
        <name>FAD</name>
        <dbReference type="ChEBI" id="CHEBI:57692"/>
    </ligand>
</feature>
<dbReference type="InterPro" id="IPR029035">
    <property type="entry name" value="DHS-like_NAD/FAD-binding_dom"/>
</dbReference>
<feature type="binding site" evidence="4">
    <location>
        <position position="292"/>
    </location>
    <ligand>
        <name>FAD</name>
        <dbReference type="ChEBI" id="CHEBI:57692"/>
    </ligand>
</feature>
<dbReference type="SUPFAM" id="SSF52402">
    <property type="entry name" value="Adenine nucleotide alpha hydrolases-like"/>
    <property type="match status" value="1"/>
</dbReference>
<dbReference type="Gene3D" id="3.40.50.1220">
    <property type="entry name" value="TPP-binding domain"/>
    <property type="match status" value="1"/>
</dbReference>